<accession>A0ACC3MXK3</accession>
<gene>
    <name evidence="1" type="ORF">LTR37_013302</name>
</gene>
<protein>
    <submittedName>
        <fullName evidence="1">Uncharacterized protein</fullName>
    </submittedName>
</protein>
<reference evidence="1" key="1">
    <citation type="submission" date="2023-07" db="EMBL/GenBank/DDBJ databases">
        <title>Black Yeasts Isolated from many extreme environments.</title>
        <authorList>
            <person name="Coleine C."/>
            <person name="Stajich J.E."/>
            <person name="Selbmann L."/>
        </authorList>
    </citation>
    <scope>NUCLEOTIDE SEQUENCE</scope>
    <source>
        <strain evidence="1">CCFEE 5714</strain>
    </source>
</reference>
<proteinExistence type="predicted"/>
<keyword evidence="2" id="KW-1185">Reference proteome</keyword>
<evidence type="ECO:0000313" key="2">
    <source>
        <dbReference type="Proteomes" id="UP001281147"/>
    </source>
</evidence>
<sequence length="165" mass="17552">MEAKLCRHVDVAETTGAEGPRKVVKEINRSPDCGPSSTAAELPTDGVLQIPGLTLTLSNSDDRSRDGESLDIRSSTSDIPVTQVAATRDANEGSIFSRTGRRISDFASNVFGGRTPNTTTRIDAEASEPIQTDRGEPSTLLGDDSFELVDVESDGGEDIVVKKTE</sequence>
<comment type="caution">
    <text evidence="1">The sequence shown here is derived from an EMBL/GenBank/DDBJ whole genome shotgun (WGS) entry which is preliminary data.</text>
</comment>
<organism evidence="1 2">
    <name type="scientific">Vermiconidia calcicola</name>
    <dbReference type="NCBI Taxonomy" id="1690605"/>
    <lineage>
        <taxon>Eukaryota</taxon>
        <taxon>Fungi</taxon>
        <taxon>Dikarya</taxon>
        <taxon>Ascomycota</taxon>
        <taxon>Pezizomycotina</taxon>
        <taxon>Dothideomycetes</taxon>
        <taxon>Dothideomycetidae</taxon>
        <taxon>Mycosphaerellales</taxon>
        <taxon>Extremaceae</taxon>
        <taxon>Vermiconidia</taxon>
    </lineage>
</organism>
<dbReference type="Proteomes" id="UP001281147">
    <property type="component" value="Unassembled WGS sequence"/>
</dbReference>
<name>A0ACC3MXK3_9PEZI</name>
<dbReference type="EMBL" id="JAUTXU010000129">
    <property type="protein sequence ID" value="KAK3705485.1"/>
    <property type="molecule type" value="Genomic_DNA"/>
</dbReference>
<evidence type="ECO:0000313" key="1">
    <source>
        <dbReference type="EMBL" id="KAK3705485.1"/>
    </source>
</evidence>